<sequence length="349" mass="38731">MPDVGEQAFIDAAISKEFVTYLDLVAAAVLAYDYSLNIADEARFIWFSPFSLGKSLYFLTRYPVIIDMSLVLYHQFAVLSPGRCDLLYKVIGYMLGVGTLISESILVMRTWVIWNRNRMVGLALVTGLVLCWVPVFYFLAQSLNSLVFADPPAPGLTGCYLHSQKNILFAVFLTVTGFESIILILTLIRFAPGWKRKRTALIHTIYRDGIFNYVYLCILSVLNVVVLLTAPHGYSTLLSALQRVMHSILSSRVLLNLRQAAAAPAFIETIAETNASYRNSAVLFQPFATFFATGNDDGEDTGTSADQDGMALRDIRRSSMSDEFEYDVDEGPSRRGSGPTFATKKAGMP</sequence>
<proteinExistence type="predicted"/>
<feature type="transmembrane region" description="Helical" evidence="2">
    <location>
        <begin position="210"/>
        <end position="230"/>
    </location>
</feature>
<reference evidence="4 5" key="1">
    <citation type="submission" date="2018-11" db="EMBL/GenBank/DDBJ databases">
        <title>Genome assembly of Steccherinum ochraceum LE-BIN_3174, the white-rot fungus of the Steccherinaceae family (The Residual Polyporoid clade, Polyporales, Basidiomycota).</title>
        <authorList>
            <person name="Fedorova T.V."/>
            <person name="Glazunova O.A."/>
            <person name="Landesman E.O."/>
            <person name="Moiseenko K.V."/>
            <person name="Psurtseva N.V."/>
            <person name="Savinova O.S."/>
            <person name="Shakhova N.V."/>
            <person name="Tyazhelova T.V."/>
            <person name="Vasina D.V."/>
        </authorList>
    </citation>
    <scope>NUCLEOTIDE SEQUENCE [LARGE SCALE GENOMIC DNA]</scope>
    <source>
        <strain evidence="4 5">LE-BIN_3174</strain>
    </source>
</reference>
<organism evidence="4 5">
    <name type="scientific">Steccherinum ochraceum</name>
    <dbReference type="NCBI Taxonomy" id="92696"/>
    <lineage>
        <taxon>Eukaryota</taxon>
        <taxon>Fungi</taxon>
        <taxon>Dikarya</taxon>
        <taxon>Basidiomycota</taxon>
        <taxon>Agaricomycotina</taxon>
        <taxon>Agaricomycetes</taxon>
        <taxon>Polyporales</taxon>
        <taxon>Steccherinaceae</taxon>
        <taxon>Steccherinum</taxon>
    </lineage>
</organism>
<keyword evidence="5" id="KW-1185">Reference proteome</keyword>
<protein>
    <recommendedName>
        <fullName evidence="3">DUF6533 domain-containing protein</fullName>
    </recommendedName>
</protein>
<feature type="transmembrane region" description="Helical" evidence="2">
    <location>
        <begin position="86"/>
        <end position="107"/>
    </location>
</feature>
<feature type="domain" description="DUF6533" evidence="3">
    <location>
        <begin position="21"/>
        <end position="66"/>
    </location>
</feature>
<dbReference type="EMBL" id="RWJN01000202">
    <property type="protein sequence ID" value="TCD65030.1"/>
    <property type="molecule type" value="Genomic_DNA"/>
</dbReference>
<dbReference type="Proteomes" id="UP000292702">
    <property type="component" value="Unassembled WGS sequence"/>
</dbReference>
<gene>
    <name evidence="4" type="ORF">EIP91_003307</name>
</gene>
<feature type="region of interest" description="Disordered" evidence="1">
    <location>
        <begin position="322"/>
        <end position="349"/>
    </location>
</feature>
<feature type="transmembrane region" description="Helical" evidence="2">
    <location>
        <begin position="119"/>
        <end position="140"/>
    </location>
</feature>
<evidence type="ECO:0000256" key="1">
    <source>
        <dbReference type="SAM" id="MobiDB-lite"/>
    </source>
</evidence>
<accession>A0A4R0RAP9</accession>
<evidence type="ECO:0000259" key="3">
    <source>
        <dbReference type="Pfam" id="PF20151"/>
    </source>
</evidence>
<keyword evidence="2" id="KW-0812">Transmembrane</keyword>
<keyword evidence="2" id="KW-1133">Transmembrane helix</keyword>
<dbReference type="AlphaFoldDB" id="A0A4R0RAP9"/>
<dbReference type="Pfam" id="PF20151">
    <property type="entry name" value="DUF6533"/>
    <property type="match status" value="1"/>
</dbReference>
<keyword evidence="2" id="KW-0472">Membrane</keyword>
<evidence type="ECO:0000313" key="5">
    <source>
        <dbReference type="Proteomes" id="UP000292702"/>
    </source>
</evidence>
<comment type="caution">
    <text evidence="4">The sequence shown here is derived from an EMBL/GenBank/DDBJ whole genome shotgun (WGS) entry which is preliminary data.</text>
</comment>
<feature type="transmembrane region" description="Helical" evidence="2">
    <location>
        <begin position="167"/>
        <end position="190"/>
    </location>
</feature>
<evidence type="ECO:0000313" key="4">
    <source>
        <dbReference type="EMBL" id="TCD65030.1"/>
    </source>
</evidence>
<feature type="transmembrane region" description="Helical" evidence="2">
    <location>
        <begin position="18"/>
        <end position="35"/>
    </location>
</feature>
<evidence type="ECO:0000256" key="2">
    <source>
        <dbReference type="SAM" id="Phobius"/>
    </source>
</evidence>
<name>A0A4R0RAP9_9APHY</name>
<dbReference type="InterPro" id="IPR045340">
    <property type="entry name" value="DUF6533"/>
</dbReference>
<dbReference type="OrthoDB" id="3350812at2759"/>